<organism evidence="1 2">
    <name type="scientific">Oryctolagus cuniculus</name>
    <name type="common">Rabbit</name>
    <dbReference type="NCBI Taxonomy" id="9986"/>
    <lineage>
        <taxon>Eukaryota</taxon>
        <taxon>Metazoa</taxon>
        <taxon>Chordata</taxon>
        <taxon>Craniata</taxon>
        <taxon>Vertebrata</taxon>
        <taxon>Euteleostomi</taxon>
        <taxon>Mammalia</taxon>
        <taxon>Eutheria</taxon>
        <taxon>Euarchontoglires</taxon>
        <taxon>Glires</taxon>
        <taxon>Lagomorpha</taxon>
        <taxon>Leporidae</taxon>
        <taxon>Oryctolagus</taxon>
    </lineage>
</organism>
<dbReference type="Bgee" id="ENSOCUG00000031526">
    <property type="expression patterns" value="Expressed in ovary and 16 other cell types or tissues"/>
</dbReference>
<dbReference type="GO" id="GO:0005739">
    <property type="term" value="C:mitochondrion"/>
    <property type="evidence" value="ECO:0007669"/>
    <property type="project" value="Ensembl"/>
</dbReference>
<dbReference type="Ensembl" id="ENSOCUT00000051340.1">
    <property type="protein sequence ID" value="ENSOCUP00000029174.1"/>
    <property type="gene ID" value="ENSOCUG00000031526.1"/>
</dbReference>
<dbReference type="InterPro" id="IPR024140">
    <property type="entry name" value="Noxa"/>
</dbReference>
<dbReference type="GO" id="GO:2001244">
    <property type="term" value="P:positive regulation of intrinsic apoptotic signaling pathway"/>
    <property type="evidence" value="ECO:0007669"/>
    <property type="project" value="Ensembl"/>
</dbReference>
<dbReference type="GO" id="GO:0051607">
    <property type="term" value="P:defense response to virus"/>
    <property type="evidence" value="ECO:0007669"/>
    <property type="project" value="Ensembl"/>
</dbReference>
<dbReference type="GeneTree" id="ENSGT00530000065105"/>
<dbReference type="GO" id="GO:0001836">
    <property type="term" value="P:release of cytochrome c from mitochondria"/>
    <property type="evidence" value="ECO:0007669"/>
    <property type="project" value="InterPro"/>
</dbReference>
<dbReference type="GO" id="GO:0043331">
    <property type="term" value="P:response to dsRNA"/>
    <property type="evidence" value="ECO:0007669"/>
    <property type="project" value="Ensembl"/>
</dbReference>
<name>A0A5F9C629_RABIT</name>
<dbReference type="GO" id="GO:0043517">
    <property type="term" value="P:positive regulation of DNA damage response, signal transduction by p53 class mediator"/>
    <property type="evidence" value="ECO:0007669"/>
    <property type="project" value="Ensembl"/>
</dbReference>
<dbReference type="GO" id="GO:0006974">
    <property type="term" value="P:DNA damage response"/>
    <property type="evidence" value="ECO:0007669"/>
    <property type="project" value="InterPro"/>
</dbReference>
<proteinExistence type="predicted"/>
<dbReference type="GO" id="GO:0071456">
    <property type="term" value="P:cellular response to hypoxia"/>
    <property type="evidence" value="ECO:0007669"/>
    <property type="project" value="Ensembl"/>
</dbReference>
<evidence type="ECO:0000313" key="1">
    <source>
        <dbReference type="Ensembl" id="ENSOCUP00000029174.1"/>
    </source>
</evidence>
<dbReference type="GO" id="GO:0072332">
    <property type="term" value="P:intrinsic apoptotic signaling pathway by p53 class mediator"/>
    <property type="evidence" value="ECO:0007669"/>
    <property type="project" value="Ensembl"/>
</dbReference>
<dbReference type="PANTHER" id="PTHR14299">
    <property type="entry name" value="PHORBOL-12-MYRISTATE-13-ACETATE-INDUCED PROTEIN 1"/>
    <property type="match status" value="1"/>
</dbReference>
<dbReference type="GO" id="GO:0010498">
    <property type="term" value="P:proteasomal protein catabolic process"/>
    <property type="evidence" value="ECO:0007669"/>
    <property type="project" value="Ensembl"/>
</dbReference>
<dbReference type="GO" id="GO:0005634">
    <property type="term" value="C:nucleus"/>
    <property type="evidence" value="ECO:0007669"/>
    <property type="project" value="Ensembl"/>
</dbReference>
<dbReference type="GO" id="GO:1902043">
    <property type="term" value="P:positive regulation of extrinsic apoptotic signaling pathway via death domain receptors"/>
    <property type="evidence" value="ECO:0007669"/>
    <property type="project" value="Ensembl"/>
</dbReference>
<reference evidence="1" key="3">
    <citation type="submission" date="2025-09" db="UniProtKB">
        <authorList>
            <consortium name="Ensembl"/>
        </authorList>
    </citation>
    <scope>IDENTIFICATION</scope>
    <source>
        <strain evidence="1">Thorbecke</strain>
    </source>
</reference>
<accession>A0A5F9C629</accession>
<reference evidence="1 2" key="1">
    <citation type="journal article" date="2011" name="Nature">
        <title>A high-resolution map of human evolutionary constraint using 29 mammals.</title>
        <authorList>
            <person name="Lindblad-Toh K."/>
            <person name="Garber M."/>
            <person name="Zuk O."/>
            <person name="Lin M.F."/>
            <person name="Parker B.J."/>
            <person name="Washietl S."/>
            <person name="Kheradpour P."/>
            <person name="Ernst J."/>
            <person name="Jordan G."/>
            <person name="Mauceli E."/>
            <person name="Ward L.D."/>
            <person name="Lowe C.B."/>
            <person name="Holloway A.K."/>
            <person name="Clamp M."/>
            <person name="Gnerre S."/>
            <person name="Alfoldi J."/>
            <person name="Beal K."/>
            <person name="Chang J."/>
            <person name="Clawson H."/>
            <person name="Cuff J."/>
            <person name="Di Palma F."/>
            <person name="Fitzgerald S."/>
            <person name="Flicek P."/>
            <person name="Guttman M."/>
            <person name="Hubisz M.J."/>
            <person name="Jaffe D.B."/>
            <person name="Jungreis I."/>
            <person name="Kent W.J."/>
            <person name="Kostka D."/>
            <person name="Lara M."/>
            <person name="Martins A.L."/>
            <person name="Massingham T."/>
            <person name="Moltke I."/>
            <person name="Raney B.J."/>
            <person name="Rasmussen M.D."/>
            <person name="Robinson J."/>
            <person name="Stark A."/>
            <person name="Vilella A.J."/>
            <person name="Wen J."/>
            <person name="Xie X."/>
            <person name="Zody M.C."/>
            <person name="Baldwin J."/>
            <person name="Bloom T."/>
            <person name="Chin C.W."/>
            <person name="Heiman D."/>
            <person name="Nicol R."/>
            <person name="Nusbaum C."/>
            <person name="Young S."/>
            <person name="Wilkinson J."/>
            <person name="Worley K.C."/>
            <person name="Kovar C.L."/>
            <person name="Muzny D.M."/>
            <person name="Gibbs R.A."/>
            <person name="Cree A."/>
            <person name="Dihn H.H."/>
            <person name="Fowler G."/>
            <person name="Jhangiani S."/>
            <person name="Joshi V."/>
            <person name="Lee S."/>
            <person name="Lewis L.R."/>
            <person name="Nazareth L.V."/>
            <person name="Okwuonu G."/>
            <person name="Santibanez J."/>
            <person name="Warren W.C."/>
            <person name="Mardis E.R."/>
            <person name="Weinstock G.M."/>
            <person name="Wilson R.K."/>
            <person name="Delehaunty K."/>
            <person name="Dooling D."/>
            <person name="Fronik C."/>
            <person name="Fulton L."/>
            <person name="Fulton B."/>
            <person name="Graves T."/>
            <person name="Minx P."/>
            <person name="Sodergren E."/>
            <person name="Birney E."/>
            <person name="Margulies E.H."/>
            <person name="Herrero J."/>
            <person name="Green E.D."/>
            <person name="Haussler D."/>
            <person name="Siepel A."/>
            <person name="Goldman N."/>
            <person name="Pollard K.S."/>
            <person name="Pedersen J.S."/>
            <person name="Lander E.S."/>
            <person name="Kellis M."/>
        </authorList>
    </citation>
    <scope>NUCLEOTIDE SEQUENCE [LARGE SCALE GENOMIC DNA]</scope>
    <source>
        <strain evidence="1 2">Thorbecke inbred</strain>
    </source>
</reference>
<dbReference type="InParanoid" id="A0A5F9C629"/>
<dbReference type="STRING" id="9986.ENSOCUP00000029174"/>
<dbReference type="Proteomes" id="UP000001811">
    <property type="component" value="Chromosome 9"/>
</dbReference>
<dbReference type="EMBL" id="AAGW02050576">
    <property type="status" value="NOT_ANNOTATED_CDS"/>
    <property type="molecule type" value="Genomic_DNA"/>
</dbReference>
<dbReference type="GO" id="GO:0046902">
    <property type="term" value="P:regulation of mitochondrial membrane permeability"/>
    <property type="evidence" value="ECO:0007669"/>
    <property type="project" value="Ensembl"/>
</dbReference>
<dbReference type="GO" id="GO:0005829">
    <property type="term" value="C:cytosol"/>
    <property type="evidence" value="ECO:0007669"/>
    <property type="project" value="Ensembl"/>
</dbReference>
<sequence>MPGKRARKRSQSSPKRAPAELEVECATQLRIIGDKLDLRRKLLNLISKFFNFVP</sequence>
<dbReference type="AlphaFoldDB" id="A0A5F9C629"/>
<evidence type="ECO:0000313" key="2">
    <source>
        <dbReference type="Proteomes" id="UP000001811"/>
    </source>
</evidence>
<dbReference type="GO" id="GO:0010907">
    <property type="term" value="P:positive regulation of glucose metabolic process"/>
    <property type="evidence" value="ECO:0007669"/>
    <property type="project" value="Ensembl"/>
</dbReference>
<dbReference type="GO" id="GO:0072593">
    <property type="term" value="P:reactive oxygen species metabolic process"/>
    <property type="evidence" value="ECO:0007669"/>
    <property type="project" value="Ensembl"/>
</dbReference>
<gene>
    <name evidence="1" type="primary">PMAIP1</name>
</gene>
<dbReference type="GO" id="GO:0097136">
    <property type="term" value="C:Bcl-2 family protein complex"/>
    <property type="evidence" value="ECO:0007669"/>
    <property type="project" value="Ensembl"/>
</dbReference>
<dbReference type="FunCoup" id="A0A5F9C629">
    <property type="interactions" value="3"/>
</dbReference>
<dbReference type="PANTHER" id="PTHR14299:SF0">
    <property type="entry name" value="PHORBOL-12-MYRISTATE-13-ACETATE-INDUCED PROTEIN 1"/>
    <property type="match status" value="1"/>
</dbReference>
<dbReference type="Pfam" id="PF15150">
    <property type="entry name" value="PMAIP1"/>
    <property type="match status" value="1"/>
</dbReference>
<dbReference type="SMR" id="A0A5F9C629"/>
<reference evidence="1" key="2">
    <citation type="submission" date="2025-08" db="UniProtKB">
        <authorList>
            <consortium name="Ensembl"/>
        </authorList>
    </citation>
    <scope>IDENTIFICATION</scope>
    <source>
        <strain evidence="1">Thorbecke</strain>
    </source>
</reference>
<dbReference type="GO" id="GO:0090200">
    <property type="term" value="P:positive regulation of release of cytochrome c from mitochondria"/>
    <property type="evidence" value="ECO:0007669"/>
    <property type="project" value="Ensembl"/>
</dbReference>
<dbReference type="GO" id="GO:0042149">
    <property type="term" value="P:cellular response to glucose starvation"/>
    <property type="evidence" value="ECO:0007669"/>
    <property type="project" value="Ensembl"/>
</dbReference>
<keyword evidence="2" id="KW-1185">Reference proteome</keyword>
<protein>
    <submittedName>
        <fullName evidence="1">Phorbol-12-myristate-13-acetate-induced protein 1</fullName>
    </submittedName>
</protein>